<dbReference type="Pfam" id="PF00061">
    <property type="entry name" value="Lipocalin"/>
    <property type="match status" value="1"/>
</dbReference>
<dbReference type="OrthoDB" id="9834950at2759"/>
<dbReference type="GO" id="GO:0036094">
    <property type="term" value="F:small molecule binding"/>
    <property type="evidence" value="ECO:0007669"/>
    <property type="project" value="InterPro"/>
</dbReference>
<evidence type="ECO:0000256" key="4">
    <source>
        <dbReference type="SAM" id="MobiDB-lite"/>
    </source>
</evidence>
<dbReference type="KEGG" id="ccan:109683355"/>
<reference evidence="6" key="1">
    <citation type="submission" date="2025-08" db="UniProtKB">
        <authorList>
            <consortium name="RefSeq"/>
        </authorList>
    </citation>
    <scope>IDENTIFICATION</scope>
    <source>
        <tissue evidence="6">Leukocyte</tissue>
    </source>
</reference>
<evidence type="ECO:0000256" key="1">
    <source>
        <dbReference type="ARBA" id="ARBA00004613"/>
    </source>
</evidence>
<proteinExistence type="inferred from homology"/>
<feature type="compositionally biased region" description="Polar residues" evidence="4">
    <location>
        <begin position="11"/>
        <end position="20"/>
    </location>
</feature>
<sequence length="269" mass="29479">MPTAASDVKDQSPSVTSDNLQGHLKNSQCLLWLSMSMLNTTWLGQPGPWNGGQCPPAGTDVNWALENCHLQHGAAAWALYFLVAPRFSGFWYIVAIATDAQGFLLVKDKRKLGASVVKLPKMGQVKVVIAFSRSQGCQSQEMTLKKDRKKAVFRNTLKGVKGFHVLSTDYSYGLVYLRLGRTDHSYKKPAALGQTEFSSFLSLREFLDTCYTLQLTKEATILRKTRLEEHTWNQGEVLKADGAAVAPTAAHPPPLSSSPAASCAHTILP</sequence>
<evidence type="ECO:0000313" key="6">
    <source>
        <dbReference type="RefSeq" id="XP_020014739.1"/>
    </source>
</evidence>
<feature type="domain" description="Lipocalin/cytosolic fatty-acid binding" evidence="5">
    <location>
        <begin position="88"/>
        <end position="177"/>
    </location>
</feature>
<gene>
    <name evidence="6" type="primary">LOC109683355</name>
</gene>
<dbReference type="InterPro" id="IPR012674">
    <property type="entry name" value="Calycin"/>
</dbReference>
<dbReference type="PANTHER" id="PTHR11430:SF79">
    <property type="entry name" value="EPIDIDYMAL-SPECIFIC LIPOCALIN-10"/>
    <property type="match status" value="1"/>
</dbReference>
<dbReference type="GO" id="GO:0005576">
    <property type="term" value="C:extracellular region"/>
    <property type="evidence" value="ECO:0007669"/>
    <property type="project" value="UniProtKB-SubCell"/>
</dbReference>
<dbReference type="Gene3D" id="2.40.128.20">
    <property type="match status" value="1"/>
</dbReference>
<organism evidence="6">
    <name type="scientific">Castor canadensis</name>
    <name type="common">American beaver</name>
    <dbReference type="NCBI Taxonomy" id="51338"/>
    <lineage>
        <taxon>Eukaryota</taxon>
        <taxon>Metazoa</taxon>
        <taxon>Chordata</taxon>
        <taxon>Craniata</taxon>
        <taxon>Vertebrata</taxon>
        <taxon>Euteleostomi</taxon>
        <taxon>Mammalia</taxon>
        <taxon>Eutheria</taxon>
        <taxon>Euarchontoglires</taxon>
        <taxon>Glires</taxon>
        <taxon>Rodentia</taxon>
        <taxon>Castorimorpha</taxon>
        <taxon>Castoridae</taxon>
        <taxon>Castor</taxon>
    </lineage>
</organism>
<feature type="region of interest" description="Disordered" evidence="4">
    <location>
        <begin position="1"/>
        <end position="20"/>
    </location>
</feature>
<dbReference type="AlphaFoldDB" id="A0A8B7U5H9"/>
<evidence type="ECO:0000256" key="3">
    <source>
        <dbReference type="ARBA" id="ARBA00022525"/>
    </source>
</evidence>
<accession>A0A8B7U5H9</accession>
<feature type="region of interest" description="Disordered" evidence="4">
    <location>
        <begin position="248"/>
        <end position="269"/>
    </location>
</feature>
<dbReference type="SUPFAM" id="SSF50814">
    <property type="entry name" value="Lipocalins"/>
    <property type="match status" value="1"/>
</dbReference>
<keyword evidence="3" id="KW-0964">Secreted</keyword>
<evidence type="ECO:0000256" key="2">
    <source>
        <dbReference type="ARBA" id="ARBA00006889"/>
    </source>
</evidence>
<comment type="similarity">
    <text evidence="2">Belongs to the calycin superfamily. Lipocalin family.</text>
</comment>
<evidence type="ECO:0000259" key="5">
    <source>
        <dbReference type="Pfam" id="PF00061"/>
    </source>
</evidence>
<protein>
    <submittedName>
        <fullName evidence="6">Epididymal-specific lipocalin-10-like</fullName>
    </submittedName>
</protein>
<dbReference type="RefSeq" id="XP_020014739.1">
    <property type="nucleotide sequence ID" value="XM_020159150.1"/>
</dbReference>
<dbReference type="PANTHER" id="PTHR11430">
    <property type="entry name" value="LIPOCALIN"/>
    <property type="match status" value="1"/>
</dbReference>
<feature type="compositionally biased region" description="Low complexity" evidence="4">
    <location>
        <begin position="257"/>
        <end position="269"/>
    </location>
</feature>
<dbReference type="InterPro" id="IPR000566">
    <property type="entry name" value="Lipocln_cytosolic_FA-bd_dom"/>
</dbReference>
<comment type="subcellular location">
    <subcellularLocation>
        <location evidence="1">Secreted</location>
    </subcellularLocation>
</comment>
<dbReference type="InterPro" id="IPR002345">
    <property type="entry name" value="Lipocalin"/>
</dbReference>
<name>A0A8B7U5H9_CASCN</name>